<dbReference type="InterPro" id="IPR002126">
    <property type="entry name" value="Cadherin-like_dom"/>
</dbReference>
<comment type="subcellular location">
    <subcellularLocation>
        <location evidence="1">Cell membrane</location>
        <topology evidence="1">Single-pass type I membrane protein</topology>
    </subcellularLocation>
</comment>
<feature type="domain" description="Cadherin" evidence="16">
    <location>
        <begin position="989"/>
        <end position="1094"/>
    </location>
</feature>
<feature type="domain" description="Cadherin" evidence="16">
    <location>
        <begin position="572"/>
        <end position="679"/>
    </location>
</feature>
<gene>
    <name evidence="17" type="ORF">chiPu_0017393</name>
</gene>
<keyword evidence="10 15" id="KW-0472">Membrane</keyword>
<dbReference type="FunFam" id="2.60.40.60:FF:000007">
    <property type="entry name" value="Protocadherin alpha 2"/>
    <property type="match status" value="1"/>
</dbReference>
<feature type="domain" description="Cadherin" evidence="16">
    <location>
        <begin position="1420"/>
        <end position="1521"/>
    </location>
</feature>
<comment type="caution">
    <text evidence="17">The sequence shown here is derived from an EMBL/GenBank/DDBJ whole genome shotgun (WGS) entry which is preliminary data.</text>
</comment>
<evidence type="ECO:0000256" key="13">
    <source>
        <dbReference type="PROSITE-ProRule" id="PRU00043"/>
    </source>
</evidence>
<evidence type="ECO:0000256" key="10">
    <source>
        <dbReference type="ARBA" id="ARBA00023136"/>
    </source>
</evidence>
<dbReference type="FunFam" id="2.60.40.60:FF:000013">
    <property type="entry name" value="Cadherin EGF LAG seven-pass G-type receptor"/>
    <property type="match status" value="1"/>
</dbReference>
<feature type="domain" description="Cadherin" evidence="16">
    <location>
        <begin position="349"/>
        <end position="464"/>
    </location>
</feature>
<evidence type="ECO:0000256" key="6">
    <source>
        <dbReference type="ARBA" id="ARBA00022737"/>
    </source>
</evidence>
<feature type="region of interest" description="Disordered" evidence="14">
    <location>
        <begin position="2956"/>
        <end position="2976"/>
    </location>
</feature>
<accession>A0A401RFK4</accession>
<keyword evidence="9 15" id="KW-1133">Transmembrane helix</keyword>
<evidence type="ECO:0000256" key="1">
    <source>
        <dbReference type="ARBA" id="ARBA00004251"/>
    </source>
</evidence>
<keyword evidence="7 13" id="KW-0106">Calcium</keyword>
<feature type="domain" description="Cadherin" evidence="16">
    <location>
        <begin position="238"/>
        <end position="344"/>
    </location>
</feature>
<dbReference type="PROSITE" id="PS00232">
    <property type="entry name" value="CADHERIN_1"/>
    <property type="match status" value="13"/>
</dbReference>
<feature type="domain" description="Cadherin" evidence="16">
    <location>
        <begin position="1306"/>
        <end position="1411"/>
    </location>
</feature>
<dbReference type="FunFam" id="2.60.40.60:FF:000032">
    <property type="entry name" value="FAT atypical cadherin 1"/>
    <property type="match status" value="1"/>
</dbReference>
<dbReference type="FunFam" id="2.60.40.60:FF:000263">
    <property type="entry name" value="LOW QUALITY PROTEIN: protocadherin-23"/>
    <property type="match status" value="1"/>
</dbReference>
<reference evidence="17 18" key="1">
    <citation type="journal article" date="2018" name="Nat. Ecol. Evol.">
        <title>Shark genomes provide insights into elasmobranch evolution and the origin of vertebrates.</title>
        <authorList>
            <person name="Hara Y"/>
            <person name="Yamaguchi K"/>
            <person name="Onimaru K"/>
            <person name="Kadota M"/>
            <person name="Koyanagi M"/>
            <person name="Keeley SD"/>
            <person name="Tatsumi K"/>
            <person name="Tanaka K"/>
            <person name="Motone F"/>
            <person name="Kageyama Y"/>
            <person name="Nozu R"/>
            <person name="Adachi N"/>
            <person name="Nishimura O"/>
            <person name="Nakagawa R"/>
            <person name="Tanegashima C"/>
            <person name="Kiyatake I"/>
            <person name="Matsumoto R"/>
            <person name="Murakumo K"/>
            <person name="Nishida K"/>
            <person name="Terakita A"/>
            <person name="Kuratani S"/>
            <person name="Sato K"/>
            <person name="Hyodo S Kuraku.S."/>
        </authorList>
    </citation>
    <scope>NUCLEOTIDE SEQUENCE [LARGE SCALE GENOMIC DNA]</scope>
</reference>
<dbReference type="GO" id="GO:0005886">
    <property type="term" value="C:plasma membrane"/>
    <property type="evidence" value="ECO:0007669"/>
    <property type="project" value="UniProtKB-SubCell"/>
</dbReference>
<dbReference type="FunFam" id="2.60.40.60:FF:000116">
    <property type="entry name" value="Dachsous cadherin-related 2"/>
    <property type="match status" value="1"/>
</dbReference>
<dbReference type="Proteomes" id="UP000287033">
    <property type="component" value="Unassembled WGS sequence"/>
</dbReference>
<evidence type="ECO:0000256" key="14">
    <source>
        <dbReference type="SAM" id="MobiDB-lite"/>
    </source>
</evidence>
<feature type="domain" description="Cadherin" evidence="16">
    <location>
        <begin position="2569"/>
        <end position="2674"/>
    </location>
</feature>
<feature type="domain" description="Cadherin" evidence="16">
    <location>
        <begin position="1835"/>
        <end position="1939"/>
    </location>
</feature>
<evidence type="ECO:0000256" key="12">
    <source>
        <dbReference type="ARBA" id="ARBA00023180"/>
    </source>
</evidence>
<dbReference type="FunFam" id="2.60.40.60:FF:000140">
    <property type="entry name" value="Dachsous cadherin-related 1"/>
    <property type="match status" value="1"/>
</dbReference>
<dbReference type="FunFam" id="2.60.40.60:FF:000039">
    <property type="entry name" value="FAT atypical cadherin 3"/>
    <property type="match status" value="2"/>
</dbReference>
<evidence type="ECO:0000256" key="3">
    <source>
        <dbReference type="ARBA" id="ARBA00022536"/>
    </source>
</evidence>
<dbReference type="GO" id="GO:0048729">
    <property type="term" value="P:tissue morphogenesis"/>
    <property type="evidence" value="ECO:0007669"/>
    <property type="project" value="UniProtKB-ARBA"/>
</dbReference>
<dbReference type="InterPro" id="IPR015919">
    <property type="entry name" value="Cadherin-like_sf"/>
</dbReference>
<dbReference type="FunFam" id="2.60.40.60:FF:000020">
    <property type="entry name" value="Dachsous cadherin-related 1b"/>
    <property type="match status" value="8"/>
</dbReference>
<dbReference type="STRING" id="137246.A0A401RFK4"/>
<evidence type="ECO:0000256" key="15">
    <source>
        <dbReference type="SAM" id="Phobius"/>
    </source>
</evidence>
<dbReference type="GO" id="GO:0003007">
    <property type="term" value="P:heart morphogenesis"/>
    <property type="evidence" value="ECO:0007669"/>
    <property type="project" value="UniProtKB-ARBA"/>
</dbReference>
<dbReference type="SMART" id="SM00112">
    <property type="entry name" value="CA"/>
    <property type="match status" value="27"/>
</dbReference>
<dbReference type="PANTHER" id="PTHR24026">
    <property type="entry name" value="FAT ATYPICAL CADHERIN-RELATED"/>
    <property type="match status" value="1"/>
</dbReference>
<dbReference type="Pfam" id="PF00028">
    <property type="entry name" value="Cadherin"/>
    <property type="match status" value="25"/>
</dbReference>
<evidence type="ECO:0000256" key="11">
    <source>
        <dbReference type="ARBA" id="ARBA00023157"/>
    </source>
</evidence>
<dbReference type="CDD" id="cd11304">
    <property type="entry name" value="Cadherin_repeat"/>
    <property type="match status" value="26"/>
</dbReference>
<dbReference type="PRINTS" id="PR00205">
    <property type="entry name" value="CADHERIN"/>
</dbReference>
<feature type="domain" description="Cadherin" evidence="16">
    <location>
        <begin position="2247"/>
        <end position="2347"/>
    </location>
</feature>
<dbReference type="FunFam" id="2.60.40.60:FF:000081">
    <property type="entry name" value="protocadherin Fat 4"/>
    <property type="match status" value="1"/>
</dbReference>
<evidence type="ECO:0000256" key="5">
    <source>
        <dbReference type="ARBA" id="ARBA00022729"/>
    </source>
</evidence>
<evidence type="ECO:0000259" key="16">
    <source>
        <dbReference type="PROSITE" id="PS50268"/>
    </source>
</evidence>
<keyword evidence="2" id="KW-1003">Cell membrane</keyword>
<evidence type="ECO:0000256" key="4">
    <source>
        <dbReference type="ARBA" id="ARBA00022692"/>
    </source>
</evidence>
<feature type="domain" description="Cadherin" evidence="16">
    <location>
        <begin position="887"/>
        <end position="1004"/>
    </location>
</feature>
<sequence length="3277" mass="363380">MPKWDHPRENRLTACLIQTVLLLGVCQVTLSNRLRLSVEEGQPPETVVGDISIAFPSEASTGGYFISEGEESVVLRDLKVDGASGVIKTARVLDRETRDRYQFVAVTVSGHMVTVEITVTDINDHSPVFPRDTVQLNISELTPNGTRFRLEPAWDPDTGTFSVQSYTITAGNPGLFQLRPGNGLTRVELVLGGLLDRENREYYSLTVQASDGGTPPRTGTMQLVVRVLDENDNPPRFERTEYEAWVREDAVPGTRIIRLQASDPDQGTNGFVTYEIDRRRSGPSGRFAIESRSGEVRLRGPLDRERRPRYQLVIRACDHGSPAGLGRAFLSVRLLDVNDNRPSISIVYLSPSGRAEVSEGAAPGQPVARVSVGDPDLGEGGELRVWLHDDDGDIEGPSVGGSFELRHTPLASIFLLSVNRRLDRERRRAHHLTVLASDSARPPLTSRRSLQLHVADVNDNAPAFEREVYEAHVAEGPLPASIRASLLQVSARDPDAGANGTVRYAILAEGAPPVRVDPLTGWISAAACLDRESHEVIRLSVVARDLGEPPLSSTASVLLHVDDVNDNEPAFERQLYTATVREHTEPGTCFLQVNARDADDGLFGTIHYFLYDDVNNYEKSHLFTIDASSGQICTTQNMDRDNGPPSYDLLVIAEDGGGLSAQSFIHLDLQDINDNQPLFNPLTYVTSISSYTQPGTEITNVMASDRDSGVNGKVSYELLTGNFSSLFSVDSSTGAVYLTSTFSHLQVSDVQLKISARDGGNLTSSLNATVIVHILQSSVAPTVFEQSSYSFTILESVPIGSGVGRVQVASIQDSLEPKYRISSGDPNGYFSIESKSGLIRSNKQLDHEAEPFVMLTIESQTSSSPVYSYVQVNITIIDVNDNAPAFHQESEIITISKNTLPGTVLYIAHAEDKDSGLNGIIMYSLQNDYEQTFSIDYIHGTLYLNRTVFSKKKQYSIHILASDHGAQPLSAVFMLLVNVDQLDGNLTFETLIYEVEVSEAAPLNMRILQVHAHMQDSKVASDLVYSLQQNLDSLTFGIHAASGWIYIHKALDYENKHSYSFKVFATNPKEHLKQSAIASVIVNVMDENDNPPLFTQNLYFFTIEESPIPQGLVGKVQATDRDSGKNSHLSFILLSDGKFFRLNSKTGEIINWVALDREQHINHQLSVLVTDHGVPRQNASTTIYITVSDINDNRPLFSYPAPSREFFIKVLVAQPESTFLTTLIAKDPDVGKNGTVSFSILENYSNSFKIDAKTGELRTAKIFMDNYIAHHKIVVMASDAGSPPLQQIAEINIQVIPRVIEKLTIHNNQRYFTIPEGLRPGKVVGSISSYDHHLLTSQRIHYYIDEDDDHFPFEVDRMTGELYQSNELDYEEIPHYLLKVIEEDNSHILSRNISIFVSIKIEDQNDHSPWFKDDVVVIGIEENLPVGSIVHIFNAKDDDGSRPNSELRYSVMSWSSTENPFYIDPYQGCLNTTLPVDHEMTKTFLLTITAMDQALNVNERKVGSVTAQIIVLDVNDNKPLFLSENVSYVMEDEEVGYLVHHIIAYDADAGESGRILYAIISGNEDNTFKLDESSGLLTLVSHLDHEIQKSYTLTISGWDNGFPIQSSTQILMVVVVDVNDEAPKFQDSVYEVGVPENLNVDAYVVKVEAFDGDSDLNSALIYEILPGSGYDAFKINPQTGIITTTQVLDREIQEYFVIKVLVRDSGTSSLSDTSTVMVTVLDENDHQPEFMPHLHELHISENMDPGIIYALTALDKDAGKNGLIRYEIIGGNFTNTFKIDSVSGTLTTIKGLDREEFNNCSLTIEAHDLGNPQRTSQAEIWIIILDENDNSPVFEKMYYHIFVNEDVPVGSSVYQLIASDKDDGFNGEIAYSLIDDTFGAFTINSNTGIIVTTNQLDRETKSQYAFRAVANDNSIQNPRSTTVNVMIHIEDANDNFPIFKQNPIIAYITVNTKISQVIATVKADDKDLGQNGTVTFEILEHDSLFAVNNTTGDIYPKTSPSEHHFGRNNLSVVAVDQGNPVRLSTGLVLIHWQVEKGRTWFSRNIYEITVAENIKPGTLVLTVTNQDDHTNGVTYSIFSGNENEAFHIDSKTGEIVVNDSKFLDYEVRTKMHLVLLAKNNHQTAYSHLTILIEDVNDNQPHFQQNYYKTSIWEGQTRNTYVMQVFASDSDHGLNGQIEYSIISGNENKAFVIDSARGIITTNAVLDREVISSYRLVLQAADRGSPRLSITAIVGIQVLDVNDNAPTIPPLKAVQIFENLQAGYVVTHILASDLDLNPVLSYNFTKNGNPEGKFAIDCNTGAIILTEPLDYEKQSEYLVKIKISDSVHETEAALGVYVMDLNDNSPVFAQESYQIVFPELSPVNTYVLTVSATDKDTGVNGKVSYRILPGTSTEFYINAESGALFTRRTVHYTSYNSVMQLLVEAKDDGNPALKSITSVEIRIQDINNHIPHFTQAVYNISVNEEAATGIILLLFSALDQDWTRKNAYVDYIIIGGNEQNKFHIENTVIKRENQYSVVGKLLLKNVLDRELTDSYHLVVCASDRGNPSLSSTTIVSITVLDFNDNPPVFNSLDYHIEVLESTPVKNQLIQVSAYDQDQGANAEIKYNIISGNEKEYFRLDHKTGFVELKLPLDYEQVSKFMLTIQAIDGSITNQKMAISILYINVLDDNDNVPYFVFPTLNCAVNENEPIYTSVCAVHAFDNDDGAFGYLTYSILTLPLTDYSMYTSWNNFIIDPVTGDIYTKQLIDYEQQKKCIFVVQANDKGNASATATIQVHIQSIDEYEPTFTQDRYYFTLPDLVEVGQKAGQVTAVDKDAGLDGIVQFSFLKPSPYFSLNQTSGVIYVSGSVHNIRGSYKGEEVIDLVIKASSPLMGSKSAISTVAINISQSLDALIGKSTDNLTLSLSVSFVIFLLLSVCFGGLVYRYKAKDKNNSSFGKQNIKLPIISTIINHLNHPVVSSGHQKANDKQRGKTPVNSPEQLSLVDIPVKTKSFSSSRQCVADGQTAEDREIMMISANQHGRNQVSESSKPGWTYSVPDSEHSKESYCLSCQLCQNNTTDAVINRESVGSIYNFKDIKGEEGFNVDFIDDDVSRNIQNPSIKKNSAMMDNAKNHIFIMDGRTSLIESLNSLVPIQDQIQNSYNYDYILTWKPGFQPLASAFTEIAKMKDENVLKPVVKNESKSTLPPPLITSIAQQGIRVVPPQMPIVKFNPSTLKYSSLPVVTNTYSSTSAITSNFSPSVSVQTPLASTGLSAGIPELILRQSSYKQKLEENTDVITLSN</sequence>
<feature type="domain" description="Cadherin" evidence="16">
    <location>
        <begin position="1940"/>
        <end position="2030"/>
    </location>
</feature>
<feature type="domain" description="Cadherin" evidence="16">
    <location>
        <begin position="2348"/>
        <end position="2452"/>
    </location>
</feature>
<feature type="domain" description="Cadherin" evidence="16">
    <location>
        <begin position="1095"/>
        <end position="1197"/>
    </location>
</feature>
<dbReference type="GO" id="GO:0005509">
    <property type="term" value="F:calcium ion binding"/>
    <property type="evidence" value="ECO:0007669"/>
    <property type="project" value="UniProtKB-UniRule"/>
</dbReference>
<dbReference type="Gene3D" id="2.60.40.60">
    <property type="entry name" value="Cadherins"/>
    <property type="match status" value="27"/>
</dbReference>
<feature type="domain" description="Cadherin" evidence="16">
    <location>
        <begin position="2042"/>
        <end position="2142"/>
    </location>
</feature>
<dbReference type="FunFam" id="2.60.40.60:FF:000226">
    <property type="entry name" value="Dachsous, isoform B"/>
    <property type="match status" value="1"/>
</dbReference>
<keyword evidence="4 15" id="KW-0812">Transmembrane</keyword>
<evidence type="ECO:0000256" key="8">
    <source>
        <dbReference type="ARBA" id="ARBA00022889"/>
    </source>
</evidence>
<dbReference type="OMA" id="YRPSYRM"/>
<dbReference type="GO" id="GO:0007156">
    <property type="term" value="P:homophilic cell adhesion via plasma membrane adhesion molecules"/>
    <property type="evidence" value="ECO:0007669"/>
    <property type="project" value="InterPro"/>
</dbReference>
<evidence type="ECO:0000256" key="2">
    <source>
        <dbReference type="ARBA" id="ARBA00022475"/>
    </source>
</evidence>
<feature type="transmembrane region" description="Helical" evidence="15">
    <location>
        <begin position="2900"/>
        <end position="2921"/>
    </location>
</feature>
<dbReference type="PANTHER" id="PTHR24026:SF136">
    <property type="entry name" value="PROTOCADHERIN-23"/>
    <property type="match status" value="1"/>
</dbReference>
<dbReference type="PROSITE" id="PS50268">
    <property type="entry name" value="CADHERIN_2"/>
    <property type="match status" value="27"/>
</dbReference>
<keyword evidence="8" id="KW-0130">Cell adhesion</keyword>
<feature type="domain" description="Cadherin" evidence="16">
    <location>
        <begin position="680"/>
        <end position="784"/>
    </location>
</feature>
<organism evidence="17 18">
    <name type="scientific">Chiloscyllium punctatum</name>
    <name type="common">Brownbanded bambooshark</name>
    <name type="synonym">Hemiscyllium punctatum</name>
    <dbReference type="NCBI Taxonomy" id="137246"/>
    <lineage>
        <taxon>Eukaryota</taxon>
        <taxon>Metazoa</taxon>
        <taxon>Chordata</taxon>
        <taxon>Craniata</taxon>
        <taxon>Vertebrata</taxon>
        <taxon>Chondrichthyes</taxon>
        <taxon>Elasmobranchii</taxon>
        <taxon>Galeomorphii</taxon>
        <taxon>Galeoidea</taxon>
        <taxon>Orectolobiformes</taxon>
        <taxon>Hemiscylliidae</taxon>
        <taxon>Chiloscyllium</taxon>
    </lineage>
</organism>
<feature type="domain" description="Cadherin" evidence="16">
    <location>
        <begin position="2786"/>
        <end position="2895"/>
    </location>
</feature>
<dbReference type="OrthoDB" id="6252479at2759"/>
<dbReference type="FunFam" id="2.60.40.60:FF:000092">
    <property type="entry name" value="Protocadherin 8"/>
    <property type="match status" value="1"/>
</dbReference>
<feature type="domain" description="Cadherin" evidence="16">
    <location>
        <begin position="785"/>
        <end position="886"/>
    </location>
</feature>
<keyword evidence="12" id="KW-0325">Glycoprotein</keyword>
<dbReference type="GO" id="GO:0007163">
    <property type="term" value="P:establishment or maintenance of cell polarity"/>
    <property type="evidence" value="ECO:0007669"/>
    <property type="project" value="UniProtKB-ARBA"/>
</dbReference>
<proteinExistence type="predicted"/>
<name>A0A401RFK4_CHIPU</name>
<keyword evidence="5" id="KW-0732">Signal</keyword>
<evidence type="ECO:0000313" key="18">
    <source>
        <dbReference type="Proteomes" id="UP000287033"/>
    </source>
</evidence>
<protein>
    <recommendedName>
        <fullName evidence="16">Cadherin domain-containing protein</fullName>
    </recommendedName>
</protein>
<keyword evidence="3" id="KW-0245">EGF-like domain</keyword>
<evidence type="ECO:0000313" key="17">
    <source>
        <dbReference type="EMBL" id="GCC16923.1"/>
    </source>
</evidence>
<evidence type="ECO:0000256" key="7">
    <source>
        <dbReference type="ARBA" id="ARBA00022837"/>
    </source>
</evidence>
<feature type="domain" description="Cadherin" evidence="16">
    <location>
        <begin position="1529"/>
        <end position="1625"/>
    </location>
</feature>
<feature type="domain" description="Cadherin" evidence="16">
    <location>
        <begin position="1626"/>
        <end position="1730"/>
    </location>
</feature>
<keyword evidence="18" id="KW-1185">Reference proteome</keyword>
<feature type="domain" description="Cadherin" evidence="16">
    <location>
        <begin position="2143"/>
        <end position="2247"/>
    </location>
</feature>
<dbReference type="InterPro" id="IPR020894">
    <property type="entry name" value="Cadherin_CS"/>
</dbReference>
<dbReference type="FunFam" id="2.60.40.60:FF:000211">
    <property type="entry name" value="Dachsous cadherin-related 2"/>
    <property type="match status" value="1"/>
</dbReference>
<keyword evidence="6" id="KW-0677">Repeat</keyword>
<feature type="domain" description="Cadherin" evidence="16">
    <location>
        <begin position="1731"/>
        <end position="1834"/>
    </location>
</feature>
<feature type="domain" description="Cadherin" evidence="16">
    <location>
        <begin position="2675"/>
        <end position="2785"/>
    </location>
</feature>
<keyword evidence="11" id="KW-1015">Disulfide bond</keyword>
<dbReference type="SUPFAM" id="SSF49313">
    <property type="entry name" value="Cadherin-like"/>
    <property type="match status" value="27"/>
</dbReference>
<feature type="domain" description="Cadherin" evidence="16">
    <location>
        <begin position="130"/>
        <end position="237"/>
    </location>
</feature>
<dbReference type="EMBL" id="BEZZ01001276">
    <property type="protein sequence ID" value="GCC16923.1"/>
    <property type="molecule type" value="Genomic_DNA"/>
</dbReference>
<dbReference type="FunFam" id="2.60.40.60:FF:000104">
    <property type="entry name" value="cadherin-23 isoform X1"/>
    <property type="match status" value="1"/>
</dbReference>
<feature type="domain" description="Cadherin" evidence="16">
    <location>
        <begin position="30"/>
        <end position="129"/>
    </location>
</feature>
<feature type="domain" description="Cadherin" evidence="16">
    <location>
        <begin position="465"/>
        <end position="571"/>
    </location>
</feature>
<feature type="domain" description="Cadherin" evidence="16">
    <location>
        <begin position="1202"/>
        <end position="1295"/>
    </location>
</feature>
<evidence type="ECO:0000256" key="9">
    <source>
        <dbReference type="ARBA" id="ARBA00022989"/>
    </source>
</evidence>
<feature type="domain" description="Cadherin" evidence="16">
    <location>
        <begin position="2453"/>
        <end position="2568"/>
    </location>
</feature>